<dbReference type="AlphaFoldDB" id="A0A5C1QHF2"/>
<evidence type="ECO:0000256" key="2">
    <source>
        <dbReference type="ARBA" id="ARBA00009677"/>
    </source>
</evidence>
<dbReference type="PANTHER" id="PTHR30435:SF19">
    <property type="entry name" value="FLAGELLAR BASAL-BODY ROD PROTEIN FLGG"/>
    <property type="match status" value="1"/>
</dbReference>
<feature type="domain" description="Flagellar basal-body/hook protein C-terminal" evidence="9">
    <location>
        <begin position="219"/>
        <end position="262"/>
    </location>
</feature>
<evidence type="ECO:0000313" key="11">
    <source>
        <dbReference type="EMBL" id="QEN05996.1"/>
    </source>
</evidence>
<dbReference type="Pfam" id="PF06429">
    <property type="entry name" value="Flg_bbr_C"/>
    <property type="match status" value="1"/>
</dbReference>
<evidence type="ECO:0000256" key="1">
    <source>
        <dbReference type="ARBA" id="ARBA00004117"/>
    </source>
</evidence>
<evidence type="ECO:0000259" key="8">
    <source>
        <dbReference type="Pfam" id="PF00460"/>
    </source>
</evidence>
<dbReference type="EMBL" id="CP035807">
    <property type="protein sequence ID" value="QEN05996.1"/>
    <property type="molecule type" value="Genomic_DNA"/>
</dbReference>
<dbReference type="Pfam" id="PF22692">
    <property type="entry name" value="LlgE_F_G_D1"/>
    <property type="match status" value="1"/>
</dbReference>
<dbReference type="PANTHER" id="PTHR30435">
    <property type="entry name" value="FLAGELLAR PROTEIN"/>
    <property type="match status" value="1"/>
</dbReference>
<dbReference type="PROSITE" id="PS00588">
    <property type="entry name" value="FLAGELLA_BB_ROD"/>
    <property type="match status" value="1"/>
</dbReference>
<feature type="domain" description="Flagellar basal body rod protein N-terminal" evidence="8">
    <location>
        <begin position="7"/>
        <end position="35"/>
    </location>
</feature>
<dbReference type="InterPro" id="IPR053967">
    <property type="entry name" value="LlgE_F_G-like_D1"/>
</dbReference>
<dbReference type="NCBIfam" id="TIGR02488">
    <property type="entry name" value="flgG_G_neg"/>
    <property type="match status" value="1"/>
</dbReference>
<dbReference type="InterPro" id="IPR019776">
    <property type="entry name" value="Flagellar_basal_body_rod_CS"/>
</dbReference>
<reference evidence="11 12" key="2">
    <citation type="submission" date="2019-09" db="EMBL/GenBank/DDBJ databases">
        <title>Complete Genome Sequence and Methylome Analysis of free living Spirochaetas.</title>
        <authorList>
            <person name="Leshcheva N."/>
            <person name="Mikheeva N."/>
        </authorList>
    </citation>
    <scope>NUCLEOTIDE SEQUENCE [LARGE SCALE GENOMIC DNA]</scope>
    <source>
        <strain evidence="11 12">P</strain>
    </source>
</reference>
<sequence>MMRSLWTAASGMNGQQFNIDTISNNLSNVNTTGFKEVRAEFEDLLYQNSRIAGTPATRDTVVPTGIQVGHGVKVAATQRMFTQGSIRQTDNDADMAITGEGFFRIQQLDGSDGFTRNGAFKIDVNGQVVTANGNKVEPEIILPEGFIRNSLAISADGRVTVKVPGNDDNIEVGQMEIYRFVNPAGLQAIGSNTFKITNASGEAIGGRPGFDGMGEIKHKFLESSNVSTVKEMVNMIVAQRAYELNSKAIQTSDSMLGIANNLKR</sequence>
<dbReference type="InterPro" id="IPR012834">
    <property type="entry name" value="FlgG_G_neg"/>
</dbReference>
<dbReference type="InterPro" id="IPR001444">
    <property type="entry name" value="Flag_bb_rod_N"/>
</dbReference>
<evidence type="ECO:0000256" key="7">
    <source>
        <dbReference type="RuleBase" id="RU362116"/>
    </source>
</evidence>
<keyword evidence="11" id="KW-0969">Cilium</keyword>
<dbReference type="SUPFAM" id="SSF117143">
    <property type="entry name" value="Flagellar hook protein flgE"/>
    <property type="match status" value="1"/>
</dbReference>
<accession>A0A5C1QHF2</accession>
<protein>
    <recommendedName>
        <fullName evidence="3 6">Flagellar basal-body rod protein FlgG</fullName>
    </recommendedName>
</protein>
<comment type="subcellular location">
    <subcellularLocation>
        <location evidence="1 7">Bacterial flagellum basal body</location>
    </subcellularLocation>
</comment>
<comment type="similarity">
    <text evidence="2 7">Belongs to the flagella basal body rod proteins family.</text>
</comment>
<dbReference type="KEGG" id="sper:EW093_15250"/>
<proteinExistence type="inferred from homology"/>
<keyword evidence="11" id="KW-0966">Cell projection</keyword>
<dbReference type="Pfam" id="PF00460">
    <property type="entry name" value="Flg_bb_rod"/>
    <property type="match status" value="1"/>
</dbReference>
<dbReference type="InterPro" id="IPR010930">
    <property type="entry name" value="Flg_bb/hook_C_dom"/>
</dbReference>
<dbReference type="InterPro" id="IPR020013">
    <property type="entry name" value="Flagellar_FlgE/F/G"/>
</dbReference>
<dbReference type="OrthoDB" id="9804559at2"/>
<dbReference type="GO" id="GO:0009426">
    <property type="term" value="C:bacterial-type flagellum basal body, distal rod"/>
    <property type="evidence" value="ECO:0007669"/>
    <property type="project" value="UniProtKB-UniRule"/>
</dbReference>
<feature type="domain" description="Flagellar hook protein FlgE/F/G-like D1" evidence="10">
    <location>
        <begin position="96"/>
        <end position="161"/>
    </location>
</feature>
<keyword evidence="12" id="KW-1185">Reference proteome</keyword>
<dbReference type="InterPro" id="IPR037925">
    <property type="entry name" value="FlgE/F/G-like"/>
</dbReference>
<keyword evidence="4 7" id="KW-0975">Bacterial flagellum</keyword>
<evidence type="ECO:0000256" key="3">
    <source>
        <dbReference type="ARBA" id="ARBA00017948"/>
    </source>
</evidence>
<dbReference type="Proteomes" id="UP000323824">
    <property type="component" value="Chromosome"/>
</dbReference>
<evidence type="ECO:0000256" key="6">
    <source>
        <dbReference type="NCBIfam" id="TIGR02488"/>
    </source>
</evidence>
<keyword evidence="11" id="KW-0282">Flagellum</keyword>
<organism evidence="11 12">
    <name type="scientific">Thiospirochaeta perfilievii</name>
    <dbReference type="NCBI Taxonomy" id="252967"/>
    <lineage>
        <taxon>Bacteria</taxon>
        <taxon>Pseudomonadati</taxon>
        <taxon>Spirochaetota</taxon>
        <taxon>Spirochaetia</taxon>
        <taxon>Spirochaetales</taxon>
        <taxon>Spirochaetaceae</taxon>
        <taxon>Thiospirochaeta</taxon>
    </lineage>
</organism>
<dbReference type="GO" id="GO:0071978">
    <property type="term" value="P:bacterial-type flagellum-dependent swarming motility"/>
    <property type="evidence" value="ECO:0007669"/>
    <property type="project" value="TreeGrafter"/>
</dbReference>
<gene>
    <name evidence="11" type="primary">flgG</name>
    <name evidence="11" type="ORF">EW093_15250</name>
</gene>
<name>A0A5C1QHF2_9SPIO</name>
<evidence type="ECO:0000259" key="10">
    <source>
        <dbReference type="Pfam" id="PF22692"/>
    </source>
</evidence>
<evidence type="ECO:0000256" key="5">
    <source>
        <dbReference type="ARBA" id="ARBA00025933"/>
    </source>
</evidence>
<dbReference type="RefSeq" id="WP_149569230.1">
    <property type="nucleotide sequence ID" value="NZ_CP035807.1"/>
</dbReference>
<evidence type="ECO:0000259" key="9">
    <source>
        <dbReference type="Pfam" id="PF06429"/>
    </source>
</evidence>
<comment type="subunit">
    <text evidence="5">The basal body constitutes a major portion of the flagellar organelle and consists of four rings (L,P,S, and M) mounted on a central rod. The rod consists of about 26 subunits of FlgG in the distal portion, and FlgB, FlgC and FlgF are thought to build up the proximal portion of the rod with about 6 subunits each.</text>
</comment>
<dbReference type="NCBIfam" id="TIGR03506">
    <property type="entry name" value="FlgEFG_subfam"/>
    <property type="match status" value="2"/>
</dbReference>
<dbReference type="NCBIfam" id="NF009456">
    <property type="entry name" value="PRK12816.1"/>
    <property type="match status" value="1"/>
</dbReference>
<evidence type="ECO:0000256" key="4">
    <source>
        <dbReference type="ARBA" id="ARBA00023143"/>
    </source>
</evidence>
<evidence type="ECO:0000313" key="12">
    <source>
        <dbReference type="Proteomes" id="UP000323824"/>
    </source>
</evidence>
<reference evidence="11 12" key="1">
    <citation type="submission" date="2019-02" db="EMBL/GenBank/DDBJ databases">
        <authorList>
            <person name="Fomenkov A."/>
            <person name="Dubinina G."/>
            <person name="Grabovich M."/>
            <person name="Vincze T."/>
            <person name="Roberts R.J."/>
        </authorList>
    </citation>
    <scope>NUCLEOTIDE SEQUENCE [LARGE SCALE GENOMIC DNA]</scope>
    <source>
        <strain evidence="11 12">P</strain>
    </source>
</reference>